<dbReference type="GO" id="GO:0046677">
    <property type="term" value="P:response to antibiotic"/>
    <property type="evidence" value="ECO:0007669"/>
    <property type="project" value="UniProtKB-KW"/>
</dbReference>
<name>U1Q7T9_9ACTO</name>
<dbReference type="Proteomes" id="UP000016481">
    <property type="component" value="Unassembled WGS sequence"/>
</dbReference>
<evidence type="ECO:0000313" key="7">
    <source>
        <dbReference type="EMBL" id="ERH18541.1"/>
    </source>
</evidence>
<dbReference type="PANTHER" id="PTHR42711:SF17">
    <property type="entry name" value="ABC TRANSPORTER ATP-BINDING PROTEIN"/>
    <property type="match status" value="1"/>
</dbReference>
<evidence type="ECO:0000256" key="1">
    <source>
        <dbReference type="ARBA" id="ARBA00004202"/>
    </source>
</evidence>
<dbReference type="InterPro" id="IPR027417">
    <property type="entry name" value="P-loop_NTPase"/>
</dbReference>
<dbReference type="EMBL" id="AWSC01000010">
    <property type="protein sequence ID" value="ERH18541.1"/>
    <property type="molecule type" value="Genomic_DNA"/>
</dbReference>
<evidence type="ECO:0000256" key="3">
    <source>
        <dbReference type="ARBA" id="ARBA00022741"/>
    </source>
</evidence>
<dbReference type="HOGENOM" id="CLU_000604_1_2_11"/>
<reference evidence="7 8" key="1">
    <citation type="submission" date="2013-08" db="EMBL/GenBank/DDBJ databases">
        <authorList>
            <person name="Weinstock G."/>
            <person name="Sodergren E."/>
            <person name="Wylie T."/>
            <person name="Fulton L."/>
            <person name="Fulton R."/>
            <person name="Fronick C."/>
            <person name="O'Laughlin M."/>
            <person name="Godfrey J."/>
            <person name="Miner T."/>
            <person name="Herter B."/>
            <person name="Appelbaum E."/>
            <person name="Cordes M."/>
            <person name="Lek S."/>
            <person name="Wollam A."/>
            <person name="Pepin K.H."/>
            <person name="Palsikar V.B."/>
            <person name="Mitreva M."/>
            <person name="Wilson R.K."/>
        </authorList>
    </citation>
    <scope>NUCLEOTIDE SEQUENCE [LARGE SCALE GENOMIC DNA]</scope>
    <source>
        <strain evidence="7 8">F0530</strain>
    </source>
</reference>
<comment type="subcellular location">
    <subcellularLocation>
        <location evidence="1">Cell membrane</location>
        <topology evidence="1">Peripheral membrane protein</topology>
    </subcellularLocation>
</comment>
<keyword evidence="5" id="KW-0046">Antibiotic resistance</keyword>
<dbReference type="Gene3D" id="3.40.50.300">
    <property type="entry name" value="P-loop containing nucleotide triphosphate hydrolases"/>
    <property type="match status" value="1"/>
</dbReference>
<dbReference type="PANTHER" id="PTHR42711">
    <property type="entry name" value="ABC TRANSPORTER ATP-BINDING PROTEIN"/>
    <property type="match status" value="1"/>
</dbReference>
<protein>
    <submittedName>
        <fullName evidence="7">ABC transporter, ATP-binding protein</fullName>
    </submittedName>
</protein>
<evidence type="ECO:0000256" key="2">
    <source>
        <dbReference type="ARBA" id="ARBA00022448"/>
    </source>
</evidence>
<organism evidence="7 8">
    <name type="scientific">Actinomyces graevenitzii F0530</name>
    <dbReference type="NCBI Taxonomy" id="1321817"/>
    <lineage>
        <taxon>Bacteria</taxon>
        <taxon>Bacillati</taxon>
        <taxon>Actinomycetota</taxon>
        <taxon>Actinomycetes</taxon>
        <taxon>Actinomycetales</taxon>
        <taxon>Actinomycetaceae</taxon>
        <taxon>Actinomyces</taxon>
    </lineage>
</organism>
<dbReference type="InterPro" id="IPR050763">
    <property type="entry name" value="ABC_transporter_ATP-binding"/>
</dbReference>
<proteinExistence type="predicted"/>
<dbReference type="SMART" id="SM00382">
    <property type="entry name" value="AAA"/>
    <property type="match status" value="1"/>
</dbReference>
<gene>
    <name evidence="7" type="ORF">HMPREF1978_00358</name>
</gene>
<dbReference type="Pfam" id="PF00005">
    <property type="entry name" value="ABC_tran"/>
    <property type="match status" value="1"/>
</dbReference>
<dbReference type="PROSITE" id="PS50893">
    <property type="entry name" value="ABC_TRANSPORTER_2"/>
    <property type="match status" value="1"/>
</dbReference>
<dbReference type="GO" id="GO:0005524">
    <property type="term" value="F:ATP binding"/>
    <property type="evidence" value="ECO:0007669"/>
    <property type="project" value="UniProtKB-KW"/>
</dbReference>
<keyword evidence="4 7" id="KW-0067">ATP-binding</keyword>
<dbReference type="GO" id="GO:0005886">
    <property type="term" value="C:plasma membrane"/>
    <property type="evidence" value="ECO:0007669"/>
    <property type="project" value="UniProtKB-SubCell"/>
</dbReference>
<evidence type="ECO:0000259" key="6">
    <source>
        <dbReference type="PROSITE" id="PS50893"/>
    </source>
</evidence>
<sequence length="313" mass="33789">MSMTNVVELRQLSKRYDTPAGPVQALDKLTLSVAQGEIFGLLGPNGAGKTTAIEIAVGLRRADSGTVSIFGKDPVSDNAWVRSHVGVQPQEVKIFPHQKVEEILSFWGSLYPDSYPVNDVVHWLGLEDLLSRKVSKLSGGQHQRLNVGLALVGKPKVVFLDEPSTGLDVIAREKLWDVLRQLSSQGMTIVLSTHNLEEATALCDDVGVVNGGKVVAQGSPQELIRSHTQGSVVSCQINGADSAVKDQLKALGEVVIQGENVLIRTKSVDEVLKRLAQIGSFTNLTIKEPSLNDVFKNLVGHEFEKQATTKAGQ</sequence>
<dbReference type="GO" id="GO:0016887">
    <property type="term" value="F:ATP hydrolysis activity"/>
    <property type="evidence" value="ECO:0007669"/>
    <property type="project" value="InterPro"/>
</dbReference>
<dbReference type="SUPFAM" id="SSF52540">
    <property type="entry name" value="P-loop containing nucleoside triphosphate hydrolases"/>
    <property type="match status" value="1"/>
</dbReference>
<dbReference type="InterPro" id="IPR003593">
    <property type="entry name" value="AAA+_ATPase"/>
</dbReference>
<dbReference type="CDD" id="cd03230">
    <property type="entry name" value="ABC_DR_subfamily_A"/>
    <property type="match status" value="1"/>
</dbReference>
<dbReference type="AlphaFoldDB" id="U1Q7T9"/>
<evidence type="ECO:0000313" key="8">
    <source>
        <dbReference type="Proteomes" id="UP000016481"/>
    </source>
</evidence>
<dbReference type="PATRIC" id="fig|1321817.3.peg.304"/>
<comment type="caution">
    <text evidence="7">The sequence shown here is derived from an EMBL/GenBank/DDBJ whole genome shotgun (WGS) entry which is preliminary data.</text>
</comment>
<evidence type="ECO:0000256" key="5">
    <source>
        <dbReference type="ARBA" id="ARBA00023251"/>
    </source>
</evidence>
<dbReference type="InterPro" id="IPR003439">
    <property type="entry name" value="ABC_transporter-like_ATP-bd"/>
</dbReference>
<evidence type="ECO:0000256" key="4">
    <source>
        <dbReference type="ARBA" id="ARBA00022840"/>
    </source>
</evidence>
<keyword evidence="2" id="KW-0813">Transport</keyword>
<keyword evidence="3" id="KW-0547">Nucleotide-binding</keyword>
<accession>U1Q7T9</accession>
<feature type="domain" description="ABC transporter" evidence="6">
    <location>
        <begin position="7"/>
        <end position="236"/>
    </location>
</feature>